<keyword evidence="7" id="KW-0418">Kinase</keyword>
<sequence length="572" mass="64776">MPKKRSTGKSSHGHKQSLSEFVANSTNHHTQQFEEDFDLQNIDVEQQRLILEQIMNEKAFQGEENNNNKQDEKSQQQQQPLANSSSKDLNGLKETVQSSNGAETSHNKEYSPVKVVDTTHDDELLARMLQEEENLAAAVESKIVIGGGGRKGYVPVSIVRMTSSEFASDDEEEADEDNNDDEDYDEDEYYRSIRGDDNLTLDEESAMDLNDVYHISNANTTGLAGDYVNALMRADTKVLHSSQFRDHSAHSFSSRRNKKETIERIRCVDKQDERTTDKVLDHRTSMILYKLMNSGIVTQLNGCVSTGKESHVFHAAGCLDEITGDTSGAEIDFCIKIFKVVGASFKRMKDKMKANSQKNIKIYAEKEMRNLKKLNQAGVSCPTPYLVRDHVILMSFIGKQGFPAPALKDVNFTNMEKLKKAYIQVISNMRKMYQKAKLIHSDLSEYNILYLHGEVFIIDVSQAVETHHANAKSFLVNDCRHINQFFAKKGLTTILTDKELFDYVIQNVEGYMNEDELLETTLCVTELRDISMIDQTQDEKYFAQVCLPQSSIDFDDNYHAMVAGNAAVEIVE</sequence>
<name>A0A6A5BEY9_NAEFO</name>
<dbReference type="VEuPathDB" id="AmoebaDB:NF0131530"/>
<feature type="compositionally biased region" description="Acidic residues" evidence="12">
    <location>
        <begin position="167"/>
        <end position="187"/>
    </location>
</feature>
<evidence type="ECO:0000256" key="5">
    <source>
        <dbReference type="ARBA" id="ARBA00022723"/>
    </source>
</evidence>
<keyword evidence="9" id="KW-0460">Magnesium</keyword>
<dbReference type="Pfam" id="PF01163">
    <property type="entry name" value="RIO1"/>
    <property type="match status" value="1"/>
</dbReference>
<keyword evidence="4" id="KW-0808">Transferase</keyword>
<evidence type="ECO:0000256" key="3">
    <source>
        <dbReference type="ARBA" id="ARBA00022527"/>
    </source>
</evidence>
<dbReference type="Proteomes" id="UP000444721">
    <property type="component" value="Unassembled WGS sequence"/>
</dbReference>
<dbReference type="OMA" id="HVILMSF"/>
<dbReference type="EC" id="2.7.11.1" evidence="2"/>
<dbReference type="SMART" id="SM00090">
    <property type="entry name" value="RIO"/>
    <property type="match status" value="1"/>
</dbReference>
<dbReference type="RefSeq" id="XP_044558065.1">
    <property type="nucleotide sequence ID" value="XM_044712425.1"/>
</dbReference>
<feature type="region of interest" description="Disordered" evidence="12">
    <location>
        <begin position="55"/>
        <end position="111"/>
    </location>
</feature>
<dbReference type="InterPro" id="IPR018934">
    <property type="entry name" value="RIO_dom"/>
</dbReference>
<dbReference type="GO" id="GO:0004674">
    <property type="term" value="F:protein serine/threonine kinase activity"/>
    <property type="evidence" value="ECO:0007669"/>
    <property type="project" value="UniProtKB-KW"/>
</dbReference>
<evidence type="ECO:0000256" key="4">
    <source>
        <dbReference type="ARBA" id="ARBA00022679"/>
    </source>
</evidence>
<proteinExistence type="inferred from homology"/>
<keyword evidence="6" id="KW-0547">Nucleotide-binding</keyword>
<protein>
    <recommendedName>
        <fullName evidence="2">non-specific serine/threonine protein kinase</fullName>
        <ecNumber evidence="2">2.7.11.1</ecNumber>
    </recommendedName>
</protein>
<comment type="caution">
    <text evidence="14">The sequence shown here is derived from an EMBL/GenBank/DDBJ whole genome shotgun (WGS) entry which is preliminary data.</text>
</comment>
<reference evidence="14 15" key="1">
    <citation type="journal article" date="2019" name="Sci. Rep.">
        <title>Nanopore sequencing improves the draft genome of the human pathogenic amoeba Naegleria fowleri.</title>
        <authorList>
            <person name="Liechti N."/>
            <person name="Schurch N."/>
            <person name="Bruggmann R."/>
            <person name="Wittwer M."/>
        </authorList>
    </citation>
    <scope>NUCLEOTIDE SEQUENCE [LARGE SCALE GENOMIC DNA]</scope>
    <source>
        <strain evidence="14 15">ATCC 30894</strain>
    </source>
</reference>
<evidence type="ECO:0000313" key="15">
    <source>
        <dbReference type="Proteomes" id="UP000444721"/>
    </source>
</evidence>
<evidence type="ECO:0000259" key="13">
    <source>
        <dbReference type="SMART" id="SM00090"/>
    </source>
</evidence>
<dbReference type="VEuPathDB" id="AmoebaDB:NfTy_092460"/>
<dbReference type="CDD" id="cd05145">
    <property type="entry name" value="RIO1_like"/>
    <property type="match status" value="1"/>
</dbReference>
<evidence type="ECO:0000256" key="2">
    <source>
        <dbReference type="ARBA" id="ARBA00012513"/>
    </source>
</evidence>
<dbReference type="InterPro" id="IPR000687">
    <property type="entry name" value="RIO_kinase"/>
</dbReference>
<keyword evidence="8" id="KW-0067">ATP-binding</keyword>
<evidence type="ECO:0000256" key="8">
    <source>
        <dbReference type="ARBA" id="ARBA00022840"/>
    </source>
</evidence>
<evidence type="ECO:0000256" key="10">
    <source>
        <dbReference type="ARBA" id="ARBA00047899"/>
    </source>
</evidence>
<evidence type="ECO:0000256" key="1">
    <source>
        <dbReference type="ARBA" id="ARBA00009196"/>
    </source>
</evidence>
<dbReference type="InterPro" id="IPR051272">
    <property type="entry name" value="RIO-type_Ser/Thr_kinase"/>
</dbReference>
<feature type="region of interest" description="Disordered" evidence="12">
    <location>
        <begin position="164"/>
        <end position="187"/>
    </location>
</feature>
<feature type="compositionally biased region" description="Basic residues" evidence="12">
    <location>
        <begin position="1"/>
        <end position="15"/>
    </location>
</feature>
<dbReference type="AlphaFoldDB" id="A0A6A5BEY9"/>
<dbReference type="EMBL" id="VFQX01000061">
    <property type="protein sequence ID" value="KAF0973352.1"/>
    <property type="molecule type" value="Genomic_DNA"/>
</dbReference>
<evidence type="ECO:0000256" key="7">
    <source>
        <dbReference type="ARBA" id="ARBA00022777"/>
    </source>
</evidence>
<dbReference type="PANTHER" id="PTHR45723">
    <property type="entry name" value="SERINE/THREONINE-PROTEIN KINASE RIO1"/>
    <property type="match status" value="1"/>
</dbReference>
<dbReference type="Gene3D" id="1.10.510.10">
    <property type="entry name" value="Transferase(Phosphotransferase) domain 1"/>
    <property type="match status" value="1"/>
</dbReference>
<dbReference type="SUPFAM" id="SSF56112">
    <property type="entry name" value="Protein kinase-like (PK-like)"/>
    <property type="match status" value="1"/>
</dbReference>
<dbReference type="Gene3D" id="3.30.200.20">
    <property type="entry name" value="Phosphorylase Kinase, domain 1"/>
    <property type="match status" value="1"/>
</dbReference>
<keyword evidence="15" id="KW-1185">Reference proteome</keyword>
<dbReference type="VEuPathDB" id="AmoebaDB:FDP41_008559"/>
<dbReference type="GO" id="GO:0046872">
    <property type="term" value="F:metal ion binding"/>
    <property type="evidence" value="ECO:0007669"/>
    <property type="project" value="UniProtKB-KW"/>
</dbReference>
<evidence type="ECO:0000256" key="6">
    <source>
        <dbReference type="ARBA" id="ARBA00022741"/>
    </source>
</evidence>
<dbReference type="OrthoDB" id="205248at2759"/>
<evidence type="ECO:0000256" key="11">
    <source>
        <dbReference type="ARBA" id="ARBA00048679"/>
    </source>
</evidence>
<feature type="compositionally biased region" description="Polar residues" evidence="12">
    <location>
        <begin position="95"/>
        <end position="104"/>
    </location>
</feature>
<feature type="compositionally biased region" description="Polar residues" evidence="12">
    <location>
        <begin position="16"/>
        <end position="30"/>
    </location>
</feature>
<evidence type="ECO:0000256" key="9">
    <source>
        <dbReference type="ARBA" id="ARBA00022842"/>
    </source>
</evidence>
<dbReference type="InterPro" id="IPR011009">
    <property type="entry name" value="Kinase-like_dom_sf"/>
</dbReference>
<dbReference type="GO" id="GO:0005524">
    <property type="term" value="F:ATP binding"/>
    <property type="evidence" value="ECO:0007669"/>
    <property type="project" value="UniProtKB-KW"/>
</dbReference>
<dbReference type="GeneID" id="68115777"/>
<feature type="region of interest" description="Disordered" evidence="12">
    <location>
        <begin position="1"/>
        <end position="39"/>
    </location>
</feature>
<feature type="domain" description="RIO kinase" evidence="13">
    <location>
        <begin position="269"/>
        <end position="506"/>
    </location>
</feature>
<organism evidence="14 15">
    <name type="scientific">Naegleria fowleri</name>
    <name type="common">Brain eating amoeba</name>
    <dbReference type="NCBI Taxonomy" id="5763"/>
    <lineage>
        <taxon>Eukaryota</taxon>
        <taxon>Discoba</taxon>
        <taxon>Heterolobosea</taxon>
        <taxon>Tetramitia</taxon>
        <taxon>Eutetramitia</taxon>
        <taxon>Vahlkampfiidae</taxon>
        <taxon>Naegleria</taxon>
    </lineage>
</organism>
<evidence type="ECO:0000313" key="14">
    <source>
        <dbReference type="EMBL" id="KAF0973352.1"/>
    </source>
</evidence>
<evidence type="ECO:0000256" key="12">
    <source>
        <dbReference type="SAM" id="MobiDB-lite"/>
    </source>
</evidence>
<keyword evidence="3" id="KW-0723">Serine/threonine-protein kinase</keyword>
<comment type="catalytic activity">
    <reaction evidence="10">
        <text>L-threonyl-[protein] + ATP = O-phospho-L-threonyl-[protein] + ADP + H(+)</text>
        <dbReference type="Rhea" id="RHEA:46608"/>
        <dbReference type="Rhea" id="RHEA-COMP:11060"/>
        <dbReference type="Rhea" id="RHEA-COMP:11605"/>
        <dbReference type="ChEBI" id="CHEBI:15378"/>
        <dbReference type="ChEBI" id="CHEBI:30013"/>
        <dbReference type="ChEBI" id="CHEBI:30616"/>
        <dbReference type="ChEBI" id="CHEBI:61977"/>
        <dbReference type="ChEBI" id="CHEBI:456216"/>
        <dbReference type="EC" id="2.7.11.1"/>
    </reaction>
</comment>
<comment type="similarity">
    <text evidence="1">Belongs to the protein kinase superfamily. RIO-type Ser/Thr kinase family.</text>
</comment>
<accession>A0A6A5BEY9</accession>
<keyword evidence="5" id="KW-0479">Metal-binding</keyword>
<comment type="catalytic activity">
    <reaction evidence="11">
        <text>L-seryl-[protein] + ATP = O-phospho-L-seryl-[protein] + ADP + H(+)</text>
        <dbReference type="Rhea" id="RHEA:17989"/>
        <dbReference type="Rhea" id="RHEA-COMP:9863"/>
        <dbReference type="Rhea" id="RHEA-COMP:11604"/>
        <dbReference type="ChEBI" id="CHEBI:15378"/>
        <dbReference type="ChEBI" id="CHEBI:29999"/>
        <dbReference type="ChEBI" id="CHEBI:30616"/>
        <dbReference type="ChEBI" id="CHEBI:83421"/>
        <dbReference type="ChEBI" id="CHEBI:456216"/>
        <dbReference type="EC" id="2.7.11.1"/>
    </reaction>
</comment>
<gene>
    <name evidence="14" type="ORF">FDP41_008559</name>
</gene>